<dbReference type="InterPro" id="IPR002575">
    <property type="entry name" value="Aminoglycoside_PTrfase"/>
</dbReference>
<feature type="compositionally biased region" description="Basic and acidic residues" evidence="1">
    <location>
        <begin position="393"/>
        <end position="404"/>
    </location>
</feature>
<feature type="region of interest" description="Disordered" evidence="1">
    <location>
        <begin position="96"/>
        <end position="117"/>
    </location>
</feature>
<sequence length="899" mass="99991">MISLDNIDFYHHPPPPKPPAHTSSSSGWKSYHVPSAPQSLSFSHPLPPKPPTAVTAVTTSTIKGRFQCAVPRNIFDIELENVSTRENSPIVRETDFEADHQSGSQAGNGLGDRCEDASPSLITSSMTLELPVIPAGTDDCEEGGNQLVTRRSALRGQLDTWPQSSGDALCSGPIATGAEADSGYSSGRSVSAVDNLPSDSHCLPLSLSGCNAGKQTTTIDGAPKHRNSQLPSPALSNRASPESKCRARPSQHHGIQFEGSPSGAACCEEQTRALTVSASNSPTATPSIVSSKDTSTDCEDNNISVLPSLNLEPQLKEKQLRSNSPSRRVLRSRVNTESNRRDLSPSVAVVIPVRRSASSMAGTSRDSLVQPSQRVQQAGASCDSEEDQPTDSFTRKAAADGGEHPRKRRRRELASETAQNTSVSARCHSDGCIAAHEAPSGVDFLTSPGEAQEIFGRGIIRIQPHGQRYAYFLTFLPDAVDRPPSHVQLRSAPDRPLCTKRAPHTSSTACAVEKGNSQLAHRQTQNQRANPKTRNNHSTRHKNSRKGKPWLPEEVELLLTDTIKHARLHRKLMRATPVWISHIMTCEGERVRLTQWKIPNSLSFVVEDSSFFQKWDRLPSPNEVQARARTQHLARGYPNQNKVHSMTAPYVRPPPVIFEEMGLFVKWGSSVQISEAQCLFAVHQFLKGDVPVPEVYGWRTEGNETYIYMEYVNGQSLEEAWSSMGYEDKAGICRELRTIYQRLRQVEQEPEDPFVGSITKGPLYDRAFHVNYMHEAGPFATVRDFHDWFTFLHRRPMPDPYSVPVEPFRHDLPDDCAIKFTHGDLHRSNIIVTPTRPYRILAVVDWEQSGWLPEYWESRKAQYTADRADEWSLTYLPMIMDQFSSTWDPWDYYTSAMGC</sequence>
<dbReference type="PANTHER" id="PTHR21310">
    <property type="entry name" value="AMINOGLYCOSIDE PHOSPHOTRANSFERASE-RELATED-RELATED"/>
    <property type="match status" value="1"/>
</dbReference>
<feature type="region of interest" description="Disordered" evidence="1">
    <location>
        <begin position="275"/>
        <end position="301"/>
    </location>
</feature>
<feature type="compositionally biased region" description="Polar residues" evidence="1">
    <location>
        <begin position="517"/>
        <end position="533"/>
    </location>
</feature>
<feature type="region of interest" description="Disordered" evidence="1">
    <location>
        <begin position="1"/>
        <end position="30"/>
    </location>
</feature>
<name>A0A229YFG0_9EURO</name>
<dbReference type="Gene3D" id="3.90.1200.10">
    <property type="match status" value="1"/>
</dbReference>
<dbReference type="AlphaFoldDB" id="A0A229YFG0"/>
<dbReference type="Proteomes" id="UP000215289">
    <property type="component" value="Unassembled WGS sequence"/>
</dbReference>
<dbReference type="InterPro" id="IPR011009">
    <property type="entry name" value="Kinase-like_dom_sf"/>
</dbReference>
<feature type="region of interest" description="Disordered" evidence="1">
    <location>
        <begin position="214"/>
        <end position="261"/>
    </location>
</feature>
<dbReference type="InterPro" id="IPR051678">
    <property type="entry name" value="AGP_Transferase"/>
</dbReference>
<evidence type="ECO:0000313" key="4">
    <source>
        <dbReference type="Proteomes" id="UP000215289"/>
    </source>
</evidence>
<evidence type="ECO:0000256" key="1">
    <source>
        <dbReference type="SAM" id="MobiDB-lite"/>
    </source>
</evidence>
<dbReference type="CDD" id="cd05120">
    <property type="entry name" value="APH_ChoK_like"/>
    <property type="match status" value="1"/>
</dbReference>
<feature type="region of interest" description="Disordered" evidence="1">
    <location>
        <begin position="517"/>
        <end position="549"/>
    </location>
</feature>
<comment type="caution">
    <text evidence="3">The sequence shown here is derived from an EMBL/GenBank/DDBJ whole genome shotgun (WGS) entry which is preliminary data.</text>
</comment>
<dbReference type="SUPFAM" id="SSF56112">
    <property type="entry name" value="Protein kinase-like (PK-like)"/>
    <property type="match status" value="1"/>
</dbReference>
<dbReference type="PANTHER" id="PTHR21310:SF54">
    <property type="entry name" value="AMINOGLYCOSIDE PHOSPHOTRANSFERASE DOMAIN-CONTAINING PROTEIN"/>
    <property type="match status" value="1"/>
</dbReference>
<dbReference type="Pfam" id="PF01636">
    <property type="entry name" value="APH"/>
    <property type="match status" value="1"/>
</dbReference>
<proteinExistence type="predicted"/>
<feature type="compositionally biased region" description="Basic residues" evidence="1">
    <location>
        <begin position="534"/>
        <end position="548"/>
    </location>
</feature>
<feature type="region of interest" description="Disordered" evidence="1">
    <location>
        <begin position="317"/>
        <end position="343"/>
    </location>
</feature>
<keyword evidence="4" id="KW-1185">Reference proteome</keyword>
<feature type="compositionally biased region" description="Polar residues" evidence="1">
    <location>
        <begin position="275"/>
        <end position="293"/>
    </location>
</feature>
<reference evidence="3 4" key="1">
    <citation type="submission" date="2018-08" db="EMBL/GenBank/DDBJ databases">
        <title>Draft genome sequences of two Aspergillus turcosus clinical strains isolated from bronchoalveolar lavage fluid: one azole-susceptible and the other azole-resistant.</title>
        <authorList>
            <person name="Parent-Michaud M."/>
            <person name="Dufresne P.J."/>
            <person name="Fournier E."/>
            <person name="Martineau C."/>
            <person name="Moreira S."/>
            <person name="Perkins V."/>
            <person name="De Repentigny L."/>
            <person name="Dufresne S.F."/>
        </authorList>
    </citation>
    <scope>NUCLEOTIDE SEQUENCE [LARGE SCALE GENOMIC DNA]</scope>
    <source>
        <strain evidence="3">HMR AF 1038</strain>
    </source>
</reference>
<evidence type="ECO:0000313" key="3">
    <source>
        <dbReference type="EMBL" id="RLL93281.1"/>
    </source>
</evidence>
<feature type="domain" description="Aminoglycoside phosphotransferase" evidence="2">
    <location>
        <begin position="681"/>
        <end position="852"/>
    </location>
</feature>
<feature type="region of interest" description="Disordered" evidence="1">
    <location>
        <begin position="357"/>
        <end position="421"/>
    </location>
</feature>
<organism evidence="3 4">
    <name type="scientific">Aspergillus turcosus</name>
    <dbReference type="NCBI Taxonomy" id="1245748"/>
    <lineage>
        <taxon>Eukaryota</taxon>
        <taxon>Fungi</taxon>
        <taxon>Dikarya</taxon>
        <taxon>Ascomycota</taxon>
        <taxon>Pezizomycotina</taxon>
        <taxon>Eurotiomycetes</taxon>
        <taxon>Eurotiomycetidae</taxon>
        <taxon>Eurotiales</taxon>
        <taxon>Aspergillaceae</taxon>
        <taxon>Aspergillus</taxon>
        <taxon>Aspergillus subgen. Fumigati</taxon>
    </lineage>
</organism>
<dbReference type="EMBL" id="NIDN02000345">
    <property type="protein sequence ID" value="RLL93281.1"/>
    <property type="molecule type" value="Genomic_DNA"/>
</dbReference>
<dbReference type="OrthoDB" id="4501389at2759"/>
<accession>A0A229YFG0</accession>
<feature type="compositionally biased region" description="Polar residues" evidence="1">
    <location>
        <begin position="228"/>
        <end position="240"/>
    </location>
</feature>
<evidence type="ECO:0000259" key="2">
    <source>
        <dbReference type="Pfam" id="PF01636"/>
    </source>
</evidence>
<feature type="compositionally biased region" description="Polar residues" evidence="1">
    <location>
        <begin position="357"/>
        <end position="379"/>
    </location>
</feature>
<gene>
    <name evidence="3" type="ORF">CFD26_100800</name>
</gene>
<protein>
    <recommendedName>
        <fullName evidence="2">Aminoglycoside phosphotransferase domain-containing protein</fullName>
    </recommendedName>
</protein>